<protein>
    <recommendedName>
        <fullName evidence="1">Prenylated flavin chaperone LpdD-like domain-containing protein</fullName>
    </recommendedName>
</protein>
<comment type="caution">
    <text evidence="2">The sequence shown here is derived from an EMBL/GenBank/DDBJ whole genome shotgun (WGS) entry which is preliminary data.</text>
</comment>
<evidence type="ECO:0000313" key="3">
    <source>
        <dbReference type="Proteomes" id="UP000318717"/>
    </source>
</evidence>
<dbReference type="AlphaFoldDB" id="A0A4Y3HXS6"/>
<sequence>MQYSIVSIRDTKITLDVIHAGSDVSMTIYGGEREHIGAVTLGYLNNNSVEFQTFGVPGHKENVITEELVRLIVPEYSDTCVLSCGMHWDDISEKELHKVYQDTISLINNYLNI</sequence>
<dbReference type="Proteomes" id="UP000318717">
    <property type="component" value="Unassembled WGS sequence"/>
</dbReference>
<dbReference type="Pfam" id="PF21758">
    <property type="entry name" value="PAC_bac"/>
    <property type="match status" value="1"/>
</dbReference>
<keyword evidence="3" id="KW-1185">Reference proteome</keyword>
<proteinExistence type="predicted"/>
<organism evidence="2 3">
    <name type="scientific">Vibrio inusitatus NBRC 102082</name>
    <dbReference type="NCBI Taxonomy" id="1219070"/>
    <lineage>
        <taxon>Bacteria</taxon>
        <taxon>Pseudomonadati</taxon>
        <taxon>Pseudomonadota</taxon>
        <taxon>Gammaproteobacteria</taxon>
        <taxon>Vibrionales</taxon>
        <taxon>Vibrionaceae</taxon>
        <taxon>Vibrio</taxon>
    </lineage>
</organism>
<evidence type="ECO:0000259" key="1">
    <source>
        <dbReference type="Pfam" id="PF21758"/>
    </source>
</evidence>
<dbReference type="EMBL" id="BJLF01000010">
    <property type="protein sequence ID" value="GEA51502.1"/>
    <property type="molecule type" value="Genomic_DNA"/>
</dbReference>
<gene>
    <name evidence="2" type="ORF">VIN01S_23060</name>
</gene>
<reference evidence="2 3" key="1">
    <citation type="submission" date="2019-06" db="EMBL/GenBank/DDBJ databases">
        <title>Whole genome shotgun sequence of Vibrio inusitatus NBRC 102082.</title>
        <authorList>
            <person name="Hosoyama A."/>
            <person name="Uohara A."/>
            <person name="Ohji S."/>
            <person name="Ichikawa N."/>
        </authorList>
    </citation>
    <scope>NUCLEOTIDE SEQUENCE [LARGE SCALE GENOMIC DNA]</scope>
    <source>
        <strain evidence="2 3">NBRC 102082</strain>
    </source>
</reference>
<dbReference type="RefSeq" id="WP_141345910.1">
    <property type="nucleotide sequence ID" value="NZ_BJLF01000010.1"/>
</dbReference>
<dbReference type="OrthoDB" id="5878625at2"/>
<feature type="domain" description="Prenylated flavin chaperone LpdD-like" evidence="1">
    <location>
        <begin position="10"/>
        <end position="111"/>
    </location>
</feature>
<name>A0A4Y3HXS6_9VIBR</name>
<dbReference type="InterPro" id="IPR048844">
    <property type="entry name" value="LpdD_chaperone-like"/>
</dbReference>
<evidence type="ECO:0000313" key="2">
    <source>
        <dbReference type="EMBL" id="GEA51502.1"/>
    </source>
</evidence>
<accession>A0A4Y3HXS6</accession>